<evidence type="ECO:0000259" key="3">
    <source>
        <dbReference type="Pfam" id="PF06904"/>
    </source>
</evidence>
<sequence>MAQATTYRRALAFLMATALVAGCSFTDIVPPAPIDRGTRVSAIQPSGMTSPVQSVRDGYPVPPQPVTYLQGGEATGVQTGTPGHLVIPEGGVNMDAELGVTPPDPAMAGNGRVLGLAEEQQFDIAEGNAVHPVVDGIGTDTPVQRPSAMPVEPRRSEPRRLEVRRQPGAGDELLGPVTRRAPPERRDRVAAAPRWSDNRPVVAPSRVPVDEPFDGPFDAPMDAPMAAPPLAAPRQVAMVMPQNPAYPPRQSDWGMSPIPEPMPASEIACRRELVRLGVQFRDKPRIYGGPSCGIEHPVELTGLAGNIGVRPGVTLNCQTTLAFAQWVRNELAPAARARYLTGVRTIEPLGGYSCRRMNNSRQAYNPMSEHARGNAIDVGKFVLKNGHEIDVRQKGFFAFRERGLLNAVRSDSCRYFNTVLGPGSNPEHWNHFHFDLRNRASGNRICD</sequence>
<comment type="caution">
    <text evidence="4">The sequence shown here is derived from an EMBL/GenBank/DDBJ whole genome shotgun (WGS) entry which is preliminary data.</text>
</comment>
<feature type="compositionally biased region" description="Basic and acidic residues" evidence="1">
    <location>
        <begin position="152"/>
        <end position="165"/>
    </location>
</feature>
<feature type="chain" id="PRO_5021880035" evidence="2">
    <location>
        <begin position="27"/>
        <end position="447"/>
    </location>
</feature>
<feature type="region of interest" description="Disordered" evidence="1">
    <location>
        <begin position="139"/>
        <end position="193"/>
    </location>
</feature>
<dbReference type="RefSeq" id="WP_143126400.1">
    <property type="nucleotide sequence ID" value="NZ_VJMG01000048.1"/>
</dbReference>
<reference evidence="4 5" key="1">
    <citation type="submission" date="2019-07" db="EMBL/GenBank/DDBJ databases">
        <title>Ln-dependent methylotrophs.</title>
        <authorList>
            <person name="Tani A."/>
        </authorList>
    </citation>
    <scope>NUCLEOTIDE SEQUENCE [LARGE SCALE GENOMIC DNA]</scope>
    <source>
        <strain evidence="4 5">SM12</strain>
    </source>
</reference>
<protein>
    <submittedName>
        <fullName evidence="4">Extensin</fullName>
    </submittedName>
</protein>
<dbReference type="Proteomes" id="UP000316801">
    <property type="component" value="Unassembled WGS sequence"/>
</dbReference>
<dbReference type="EMBL" id="VJMG01000048">
    <property type="protein sequence ID" value="TRL36861.1"/>
    <property type="molecule type" value="Genomic_DNA"/>
</dbReference>
<dbReference type="Pfam" id="PF06904">
    <property type="entry name" value="Extensin-like_C"/>
    <property type="match status" value="1"/>
</dbReference>
<accession>A0A549T4Q2</accession>
<keyword evidence="5" id="KW-1185">Reference proteome</keyword>
<evidence type="ECO:0000256" key="1">
    <source>
        <dbReference type="SAM" id="MobiDB-lite"/>
    </source>
</evidence>
<dbReference type="InterPro" id="IPR009683">
    <property type="entry name" value="Extensin-like_C"/>
</dbReference>
<organism evidence="4 5">
    <name type="scientific">Rhizobium straminoryzae</name>
    <dbReference type="NCBI Taxonomy" id="1387186"/>
    <lineage>
        <taxon>Bacteria</taxon>
        <taxon>Pseudomonadati</taxon>
        <taxon>Pseudomonadota</taxon>
        <taxon>Alphaproteobacteria</taxon>
        <taxon>Hyphomicrobiales</taxon>
        <taxon>Rhizobiaceae</taxon>
        <taxon>Rhizobium/Agrobacterium group</taxon>
        <taxon>Rhizobium</taxon>
    </lineage>
</organism>
<feature type="domain" description="Extensin-like C-terminal" evidence="3">
    <location>
        <begin position="268"/>
        <end position="446"/>
    </location>
</feature>
<gene>
    <name evidence="4" type="ORF">FNA46_16965</name>
</gene>
<evidence type="ECO:0000313" key="4">
    <source>
        <dbReference type="EMBL" id="TRL36861.1"/>
    </source>
</evidence>
<evidence type="ECO:0000313" key="5">
    <source>
        <dbReference type="Proteomes" id="UP000316801"/>
    </source>
</evidence>
<feature type="signal peptide" evidence="2">
    <location>
        <begin position="1"/>
        <end position="26"/>
    </location>
</feature>
<proteinExistence type="predicted"/>
<evidence type="ECO:0000256" key="2">
    <source>
        <dbReference type="SAM" id="SignalP"/>
    </source>
</evidence>
<name>A0A549T4Q2_9HYPH</name>
<dbReference type="AlphaFoldDB" id="A0A549T4Q2"/>
<keyword evidence="2" id="KW-0732">Signal</keyword>